<dbReference type="InterPro" id="IPR009936">
    <property type="entry name" value="DUF1468"/>
</dbReference>
<keyword evidence="4" id="KW-1185">Reference proteome</keyword>
<keyword evidence="1" id="KW-1133">Transmembrane helix</keyword>
<organism evidence="3 4">
    <name type="scientific">Ancylobacter koreensis</name>
    <dbReference type="NCBI Taxonomy" id="266121"/>
    <lineage>
        <taxon>Bacteria</taxon>
        <taxon>Pseudomonadati</taxon>
        <taxon>Pseudomonadota</taxon>
        <taxon>Alphaproteobacteria</taxon>
        <taxon>Hyphomicrobiales</taxon>
        <taxon>Xanthobacteraceae</taxon>
        <taxon>Ancylobacter</taxon>
    </lineage>
</organism>
<dbReference type="EMBL" id="JALKCG010000005">
    <property type="protein sequence ID" value="MCK0208924.1"/>
    <property type="molecule type" value="Genomic_DNA"/>
</dbReference>
<name>A0ABT0DP06_9HYPH</name>
<feature type="transmembrane region" description="Helical" evidence="1">
    <location>
        <begin position="12"/>
        <end position="31"/>
    </location>
</feature>
<reference evidence="4" key="2">
    <citation type="submission" date="2023-07" db="EMBL/GenBank/DDBJ databases">
        <title>Ancylobacter moscoviensis sp. nov., facultatively methylotrophic bacteria from activated sludge and the reclassification of Starkeya novella (Starkey 1934) Kelly et al. 2000 as Ancylobacter novellus comb. nov., Starkeya koreensis Im et al. 2006 as Ancylobacter koreensis comb.nov., Angulomicrobium tetraedrale Vasil'eva et al. 1986 as Ancylobacter tetraedralis comb. nov., Angulomicrobium amanitiforme Fritz et al. 2004 as Ancylobacter amanitiformis comb. nov. and Methylorhabdus multivorans Doronina et al. 1996 as Ancylobacter multivorans comb. nov. and emended description of the genus Ancylobacter.</title>
        <authorList>
            <person name="Doronina N."/>
            <person name="Chemodurova A."/>
            <person name="Grouzdev D."/>
            <person name="Koziaeva V."/>
            <person name="Shi W."/>
            <person name="Wu L."/>
            <person name="Kaparullina E."/>
        </authorList>
    </citation>
    <scope>NUCLEOTIDE SEQUENCE [LARGE SCALE GENOMIC DNA]</scope>
    <source>
        <strain evidence="4">Jip08</strain>
    </source>
</reference>
<evidence type="ECO:0000259" key="2">
    <source>
        <dbReference type="Pfam" id="PF07331"/>
    </source>
</evidence>
<feature type="transmembrane region" description="Helical" evidence="1">
    <location>
        <begin position="136"/>
        <end position="158"/>
    </location>
</feature>
<dbReference type="Pfam" id="PF07331">
    <property type="entry name" value="TctB"/>
    <property type="match status" value="1"/>
</dbReference>
<dbReference type="RefSeq" id="WP_247201283.1">
    <property type="nucleotide sequence ID" value="NZ_JALKCG010000005.1"/>
</dbReference>
<comment type="caution">
    <text evidence="3">The sequence shown here is derived from an EMBL/GenBank/DDBJ whole genome shotgun (WGS) entry which is preliminary data.</text>
</comment>
<evidence type="ECO:0000313" key="4">
    <source>
        <dbReference type="Proteomes" id="UP001202867"/>
    </source>
</evidence>
<keyword evidence="1" id="KW-0472">Membrane</keyword>
<dbReference type="Proteomes" id="UP001202867">
    <property type="component" value="Unassembled WGS sequence"/>
</dbReference>
<feature type="transmembrane region" description="Helical" evidence="1">
    <location>
        <begin position="104"/>
        <end position="130"/>
    </location>
</feature>
<feature type="transmembrane region" description="Helical" evidence="1">
    <location>
        <begin position="43"/>
        <end position="61"/>
    </location>
</feature>
<feature type="domain" description="DUF1468" evidence="2">
    <location>
        <begin position="48"/>
        <end position="163"/>
    </location>
</feature>
<gene>
    <name evidence="3" type="ORF">MWN33_12885</name>
</gene>
<sequence>MMRIGRQTYVIDYGHLALITLIAGAVFWYLFDARSVSLSVNNLLLVQPVAIFALAMYLFILPQCFRKVDAVAAPRAGGEKDPFAIEVSTGHSDIIRMVALGVSLGLMVFLLDVIGFDIAIFLFAAAAMAICGERRPVHLLVFSLAVTLVTIYGFRALISYPMPTTLL</sequence>
<protein>
    <recommendedName>
        <fullName evidence="2">DUF1468 domain-containing protein</fullName>
    </recommendedName>
</protein>
<evidence type="ECO:0000313" key="3">
    <source>
        <dbReference type="EMBL" id="MCK0208924.1"/>
    </source>
</evidence>
<accession>A0ABT0DP06</accession>
<evidence type="ECO:0000256" key="1">
    <source>
        <dbReference type="SAM" id="Phobius"/>
    </source>
</evidence>
<keyword evidence="1" id="KW-0812">Transmembrane</keyword>
<proteinExistence type="predicted"/>
<reference evidence="3 4" key="1">
    <citation type="submission" date="2022-04" db="EMBL/GenBank/DDBJ databases">
        <authorList>
            <person name="Grouzdev D.S."/>
            <person name="Pantiukh K.S."/>
            <person name="Krutkina M.S."/>
        </authorList>
    </citation>
    <scope>NUCLEOTIDE SEQUENCE [LARGE SCALE GENOMIC DNA]</scope>
    <source>
        <strain evidence="3 4">Jip08</strain>
    </source>
</reference>